<feature type="signal peptide" evidence="1">
    <location>
        <begin position="1"/>
        <end position="20"/>
    </location>
</feature>
<sequence>MKPFSRLLIALCLSPVLAQAAPLSQVTLPDGRQVQLNDDFTWEYLVVKPAESVQGVAADGKAGAVVAVAAPVLTDQAKANPELLAQMARDGVVVKLDKIEGSDPLVLTFMVSNTGTRNVVGVRGMVTLFSADGVQLSRQEARFWVAENRLPETYLRKGQARPSLALEIPRPAGLTGQPLVRVEIDEVVFR</sequence>
<evidence type="ECO:0000313" key="5">
    <source>
        <dbReference type="Proteomes" id="UP000281725"/>
    </source>
</evidence>
<accession>A0A162I4G5</accession>
<dbReference type="RefSeq" id="WP_058057847.1">
    <property type="nucleotide sequence ID" value="NZ_AP022281.1"/>
</dbReference>
<name>A0A162I4G5_AERVE</name>
<evidence type="ECO:0000313" key="3">
    <source>
        <dbReference type="EMBL" id="RKJ89491.1"/>
    </source>
</evidence>
<keyword evidence="1" id="KW-0732">Signal</keyword>
<feature type="chain" id="PRO_5041598050" evidence="1">
    <location>
        <begin position="21"/>
        <end position="190"/>
    </location>
</feature>
<evidence type="ECO:0000256" key="1">
    <source>
        <dbReference type="SAM" id="SignalP"/>
    </source>
</evidence>
<dbReference type="STRING" id="654.AMS64_18345"/>
<dbReference type="EMBL" id="RAWX01000002">
    <property type="protein sequence ID" value="RKJ89491.1"/>
    <property type="molecule type" value="Genomic_DNA"/>
</dbReference>
<gene>
    <name evidence="3" type="ORF">D6R50_09565</name>
    <name evidence="2" type="ORF">WM43_07705</name>
</gene>
<dbReference type="InterPro" id="IPR021501">
    <property type="entry name" value="DUF3157"/>
</dbReference>
<protein>
    <submittedName>
        <fullName evidence="3">DUF3157 family protein</fullName>
    </submittedName>
</protein>
<accession>A0A318DIF3</accession>
<evidence type="ECO:0000313" key="4">
    <source>
        <dbReference type="Proteomes" id="UP000076809"/>
    </source>
</evidence>
<reference evidence="2 4" key="1">
    <citation type="journal article" date="2016" name="J. Clin. Microbiol.">
        <title>Detection and Whole-Genome Sequencing of Carbapenemase-Producing Aeromonas hydrophila Isolates from Routine Perirectal Surveillance Culture.</title>
        <authorList>
            <person name="Hughes H.Y."/>
            <person name="Conlan S.P."/>
            <person name="Lau A.F."/>
            <person name="Dekker J.P."/>
            <person name="Michelin A.V."/>
            <person name="Youn J.H."/>
            <person name="Henderson D.K."/>
            <person name="Frank K.M."/>
            <person name="Segre J.A."/>
            <person name="Palmore T.N."/>
        </authorList>
    </citation>
    <scope>NUCLEOTIDE SEQUENCE [LARGE SCALE GENOMIC DNA]</scope>
    <source>
        <strain evidence="2 4">AVNIH1</strain>
    </source>
</reference>
<proteinExistence type="predicted"/>
<dbReference type="Proteomes" id="UP000076809">
    <property type="component" value="Chromosome"/>
</dbReference>
<reference evidence="3 5" key="2">
    <citation type="submission" date="2018-09" db="EMBL/GenBank/DDBJ databases">
        <title>Genome sequencing of Aeromonas veronii MS-17-88.</title>
        <authorList>
            <person name="Tekedar H.C."/>
            <person name="Arick M.A."/>
            <person name="Hsu C.-Y."/>
            <person name="Thrash A."/>
            <person name="Karsi A."/>
            <person name="Lawrence M.L."/>
            <person name="Abdelhamed H."/>
        </authorList>
    </citation>
    <scope>NUCLEOTIDE SEQUENCE [LARGE SCALE GENOMIC DNA]</scope>
    <source>
        <strain evidence="3 5">MS 17-88</strain>
    </source>
</reference>
<dbReference type="Proteomes" id="UP000281725">
    <property type="component" value="Unassembled WGS sequence"/>
</dbReference>
<evidence type="ECO:0000313" key="2">
    <source>
        <dbReference type="EMBL" id="ANB52561.1"/>
    </source>
</evidence>
<organism evidence="3 5">
    <name type="scientific">Aeromonas veronii</name>
    <dbReference type="NCBI Taxonomy" id="654"/>
    <lineage>
        <taxon>Bacteria</taxon>
        <taxon>Pseudomonadati</taxon>
        <taxon>Pseudomonadota</taxon>
        <taxon>Gammaproteobacteria</taxon>
        <taxon>Aeromonadales</taxon>
        <taxon>Aeromonadaceae</taxon>
        <taxon>Aeromonas</taxon>
    </lineage>
</organism>
<dbReference type="EMBL" id="CP014774">
    <property type="protein sequence ID" value="ANB52561.1"/>
    <property type="molecule type" value="Genomic_DNA"/>
</dbReference>
<dbReference type="AlphaFoldDB" id="A0A162I4G5"/>
<dbReference type="Pfam" id="PF11355">
    <property type="entry name" value="DUF3157"/>
    <property type="match status" value="1"/>
</dbReference>